<evidence type="ECO:0000256" key="3">
    <source>
        <dbReference type="ARBA" id="ARBA00022737"/>
    </source>
</evidence>
<dbReference type="KEGG" id="ota:OT_ostta05g00450"/>
<dbReference type="STRING" id="70448.A0A090M6T0"/>
<dbReference type="GO" id="GO:0006364">
    <property type="term" value="P:rRNA processing"/>
    <property type="evidence" value="ECO:0007669"/>
    <property type="project" value="InterPro"/>
</dbReference>
<proteinExistence type="predicted"/>
<comment type="caution">
    <text evidence="6">The sequence shown here is derived from an EMBL/GenBank/DDBJ whole genome shotgun (WGS) entry which is preliminary data.</text>
</comment>
<feature type="compositionally biased region" description="Acidic residues" evidence="5">
    <location>
        <begin position="1"/>
        <end position="21"/>
    </location>
</feature>
<dbReference type="InParanoid" id="A0A090M6T0"/>
<keyword evidence="7" id="KW-1185">Reference proteome</keyword>
<dbReference type="PROSITE" id="PS50082">
    <property type="entry name" value="WD_REPEATS_2"/>
    <property type="match status" value="2"/>
</dbReference>
<dbReference type="GeneID" id="9835186"/>
<dbReference type="FunCoup" id="A0A090M6T0">
    <property type="interactions" value="1759"/>
</dbReference>
<evidence type="ECO:0000256" key="5">
    <source>
        <dbReference type="SAM" id="MobiDB-lite"/>
    </source>
</evidence>
<accession>A0A090M6T0</accession>
<dbReference type="Proteomes" id="UP000009170">
    <property type="component" value="Unassembled WGS sequence"/>
</dbReference>
<dbReference type="EMBL" id="CAID01000005">
    <property type="protein sequence ID" value="CEF97829.1"/>
    <property type="molecule type" value="Genomic_DNA"/>
</dbReference>
<name>A0A090M6T0_OSTTA</name>
<dbReference type="PROSITE" id="PS50294">
    <property type="entry name" value="WD_REPEATS_REGION"/>
    <property type="match status" value="1"/>
</dbReference>
<dbReference type="PROSITE" id="PS00678">
    <property type="entry name" value="WD_REPEATS_1"/>
    <property type="match status" value="2"/>
</dbReference>
<evidence type="ECO:0000256" key="1">
    <source>
        <dbReference type="ARBA" id="ARBA00022553"/>
    </source>
</evidence>
<feature type="repeat" description="WD" evidence="4">
    <location>
        <begin position="230"/>
        <end position="272"/>
    </location>
</feature>
<dbReference type="InterPro" id="IPR036322">
    <property type="entry name" value="WD40_repeat_dom_sf"/>
</dbReference>
<evidence type="ECO:0000256" key="2">
    <source>
        <dbReference type="ARBA" id="ARBA00022574"/>
    </source>
</evidence>
<sequence>MAADDEDLDDEDIDAMAADEEDAKKKTSGAVAKALAVAKAARGVSDDLAELNMEAYDDTDEEEEAATGRLFGGGKLTHYEGNEEDPYMTIKDSDDDEEEEMPDDLITAETDLLILAARTDEDVSHLEVWVYEEAGVTGSEETNLYVHHDVLLPAFPLSVAWMNCSPKSGTEEVNCAAIGTMYPGIEIWDLDCVDAVEPVTTLGGYSEEAIKSAGKKSGKKDKKASKALKGGSHEDAVMGLSWNREFRNVLASASADKTVKIWDVATETAKHTLNHHKDKVQACEWNPTEPTVLLTGSYDKTAQVVDVRAPDNASLTWKVGADVESAIWHASAPTQFLVSNEDGMVMCFDSRMGSKSDALFKLQAHDKATTALSMVTSAPGLMTTCSTDKVIKLWDLNDGKPSLLCQHTPQVGAIFACGFSPNIPYLVAAAGSKGTVAVWDIMSEAVVRDKYGSHFEQFYRVK</sequence>
<dbReference type="Gene3D" id="2.130.10.10">
    <property type="entry name" value="YVTN repeat-like/Quinoprotein amine dehydrogenase"/>
    <property type="match status" value="1"/>
</dbReference>
<dbReference type="RefSeq" id="XP_022838909.1">
    <property type="nucleotide sequence ID" value="XM_022984153.1"/>
</dbReference>
<dbReference type="AlphaFoldDB" id="A0A090M6T0"/>
<keyword evidence="3" id="KW-0677">Repeat</keyword>
<dbReference type="Pfam" id="PF00400">
    <property type="entry name" value="WD40"/>
    <property type="match status" value="4"/>
</dbReference>
<organism evidence="6 7">
    <name type="scientific">Ostreococcus tauri</name>
    <name type="common">Marine green alga</name>
    <dbReference type="NCBI Taxonomy" id="70448"/>
    <lineage>
        <taxon>Eukaryota</taxon>
        <taxon>Viridiplantae</taxon>
        <taxon>Chlorophyta</taxon>
        <taxon>Mamiellophyceae</taxon>
        <taxon>Mamiellales</taxon>
        <taxon>Bathycoccaceae</taxon>
        <taxon>Ostreococcus</taxon>
    </lineage>
</organism>
<gene>
    <name evidence="6" type="ORF">OT_ostta05g00450</name>
</gene>
<reference evidence="6 7" key="2">
    <citation type="journal article" date="2014" name="BMC Genomics">
        <title>An improved genome of the model marine alga Ostreococcus tauri unfolds by assessing Illumina de novo assemblies.</title>
        <authorList>
            <person name="Blanc-Mathieu R."/>
            <person name="Verhelst B."/>
            <person name="Derelle E."/>
            <person name="Rombauts S."/>
            <person name="Bouget F.Y."/>
            <person name="Carre I."/>
            <person name="Chateau A."/>
            <person name="Eyre-Walker A."/>
            <person name="Grimsley N."/>
            <person name="Moreau H."/>
            <person name="Piegu B."/>
            <person name="Rivals E."/>
            <person name="Schackwitz W."/>
            <person name="Van de Peer Y."/>
            <person name="Piganeau G."/>
        </authorList>
    </citation>
    <scope>NUCLEOTIDE SEQUENCE [LARGE SCALE GENOMIC DNA]</scope>
    <source>
        <strain evidence="7">OTTH 0595 / CCAP 157/2 / RCC745</strain>
    </source>
</reference>
<evidence type="ECO:0000256" key="4">
    <source>
        <dbReference type="PROSITE-ProRule" id="PRU00221"/>
    </source>
</evidence>
<evidence type="ECO:0000313" key="7">
    <source>
        <dbReference type="Proteomes" id="UP000009170"/>
    </source>
</evidence>
<protein>
    <submittedName>
        <fullName evidence="6">G-protein beta WD-40 repeat</fullName>
    </submittedName>
</protein>
<feature type="region of interest" description="Disordered" evidence="5">
    <location>
        <begin position="72"/>
        <end position="98"/>
    </location>
</feature>
<keyword evidence="1" id="KW-0597">Phosphoprotein</keyword>
<dbReference type="OrthoDB" id="270624at2759"/>
<dbReference type="InterPro" id="IPR015943">
    <property type="entry name" value="WD40/YVTN_repeat-like_dom_sf"/>
</dbReference>
<dbReference type="PANTHER" id="PTHR14091">
    <property type="entry name" value="PERIODIC TRYPTOPHAN PROTEIN 1"/>
    <property type="match status" value="1"/>
</dbReference>
<dbReference type="InterPro" id="IPR001680">
    <property type="entry name" value="WD40_rpt"/>
</dbReference>
<feature type="region of interest" description="Disordered" evidence="5">
    <location>
        <begin position="1"/>
        <end position="29"/>
    </location>
</feature>
<evidence type="ECO:0000313" key="6">
    <source>
        <dbReference type="EMBL" id="CEF97829.1"/>
    </source>
</evidence>
<feature type="repeat" description="WD" evidence="4">
    <location>
        <begin position="362"/>
        <end position="404"/>
    </location>
</feature>
<dbReference type="InterPro" id="IPR044285">
    <property type="entry name" value="PWP1"/>
</dbReference>
<dbReference type="SUPFAM" id="SSF50978">
    <property type="entry name" value="WD40 repeat-like"/>
    <property type="match status" value="1"/>
</dbReference>
<keyword evidence="2 4" id="KW-0853">WD repeat</keyword>
<dbReference type="SMART" id="SM00320">
    <property type="entry name" value="WD40"/>
    <property type="match status" value="5"/>
</dbReference>
<dbReference type="GO" id="GO:0005634">
    <property type="term" value="C:nucleus"/>
    <property type="evidence" value="ECO:0007669"/>
    <property type="project" value="TreeGrafter"/>
</dbReference>
<dbReference type="InterPro" id="IPR020472">
    <property type="entry name" value="WD40_PAC1"/>
</dbReference>
<dbReference type="PANTHER" id="PTHR14091:SF0">
    <property type="entry name" value="PERIODIC TRYPTOPHAN PROTEIN 1 HOMOLOG"/>
    <property type="match status" value="1"/>
</dbReference>
<dbReference type="PRINTS" id="PR00320">
    <property type="entry name" value="GPROTEINBRPT"/>
</dbReference>
<dbReference type="InterPro" id="IPR019775">
    <property type="entry name" value="WD40_repeat_CS"/>
</dbReference>
<reference evidence="7" key="1">
    <citation type="journal article" date="2006" name="Proc. Natl. Acad. Sci. U.S.A.">
        <title>Genome analysis of the smallest free-living eukaryote Ostreococcus tauri unveils many unique features.</title>
        <authorList>
            <person name="Derelle E."/>
            <person name="Ferraz C."/>
            <person name="Rombauts S."/>
            <person name="Rouze P."/>
            <person name="Worden A.Z."/>
            <person name="Robbens S."/>
            <person name="Partensky F."/>
            <person name="Degroeve S."/>
            <person name="Echeynie S."/>
            <person name="Cooke R."/>
            <person name="Saeys Y."/>
            <person name="Wuyts J."/>
            <person name="Jabbari K."/>
            <person name="Bowler C."/>
            <person name="Panaud O."/>
            <person name="Piegu B."/>
            <person name="Ball S.G."/>
            <person name="Ral J.-P."/>
            <person name="Bouget F.-Y."/>
            <person name="Piganeau G."/>
            <person name="De Baets B."/>
            <person name="Picard A."/>
            <person name="Delseny M."/>
            <person name="Demaille J."/>
            <person name="Van de Peer Y."/>
            <person name="Moreau H."/>
        </authorList>
    </citation>
    <scope>NUCLEOTIDE SEQUENCE [LARGE SCALE GENOMIC DNA]</scope>
    <source>
        <strain evidence="7">OTTH 0595 / CCAP 157/2 / RCC745</strain>
    </source>
</reference>